<keyword evidence="7" id="KW-1185">Reference proteome</keyword>
<feature type="transmembrane region" description="Helical" evidence="5">
    <location>
        <begin position="190"/>
        <end position="212"/>
    </location>
</feature>
<dbReference type="Pfam" id="PF07690">
    <property type="entry name" value="MFS_1"/>
    <property type="match status" value="1"/>
</dbReference>
<organism evidence="6 7">
    <name type="scientific">Euplotes crassus</name>
    <dbReference type="NCBI Taxonomy" id="5936"/>
    <lineage>
        <taxon>Eukaryota</taxon>
        <taxon>Sar</taxon>
        <taxon>Alveolata</taxon>
        <taxon>Ciliophora</taxon>
        <taxon>Intramacronucleata</taxon>
        <taxon>Spirotrichea</taxon>
        <taxon>Hypotrichia</taxon>
        <taxon>Euplotida</taxon>
        <taxon>Euplotidae</taxon>
        <taxon>Moneuplotes</taxon>
    </lineage>
</organism>
<feature type="transmembrane region" description="Helical" evidence="5">
    <location>
        <begin position="137"/>
        <end position="153"/>
    </location>
</feature>
<keyword evidence="3 5" id="KW-1133">Transmembrane helix</keyword>
<evidence type="ECO:0000313" key="6">
    <source>
        <dbReference type="EMBL" id="CAI2368258.1"/>
    </source>
</evidence>
<dbReference type="Proteomes" id="UP001295684">
    <property type="component" value="Unassembled WGS sequence"/>
</dbReference>
<feature type="transmembrane region" description="Helical" evidence="5">
    <location>
        <begin position="218"/>
        <end position="239"/>
    </location>
</feature>
<protein>
    <submittedName>
        <fullName evidence="6">Uncharacterized protein</fullName>
    </submittedName>
</protein>
<feature type="transmembrane region" description="Helical" evidence="5">
    <location>
        <begin position="373"/>
        <end position="391"/>
    </location>
</feature>
<reference evidence="6" key="1">
    <citation type="submission" date="2023-07" db="EMBL/GenBank/DDBJ databases">
        <authorList>
            <consortium name="AG Swart"/>
            <person name="Singh M."/>
            <person name="Singh A."/>
            <person name="Seah K."/>
            <person name="Emmerich C."/>
        </authorList>
    </citation>
    <scope>NUCLEOTIDE SEQUENCE</scope>
    <source>
        <strain evidence="6">DP1</strain>
    </source>
</reference>
<evidence type="ECO:0000256" key="5">
    <source>
        <dbReference type="SAM" id="Phobius"/>
    </source>
</evidence>
<feature type="transmembrane region" description="Helical" evidence="5">
    <location>
        <begin position="24"/>
        <end position="44"/>
    </location>
</feature>
<evidence type="ECO:0000256" key="1">
    <source>
        <dbReference type="ARBA" id="ARBA00004141"/>
    </source>
</evidence>
<dbReference type="PANTHER" id="PTHR24064">
    <property type="entry name" value="SOLUTE CARRIER FAMILY 22 MEMBER"/>
    <property type="match status" value="1"/>
</dbReference>
<feature type="transmembrane region" description="Helical" evidence="5">
    <location>
        <begin position="397"/>
        <end position="420"/>
    </location>
</feature>
<proteinExistence type="predicted"/>
<accession>A0AAD1UF94</accession>
<keyword evidence="2 5" id="KW-0812">Transmembrane</keyword>
<feature type="transmembrane region" description="Helical" evidence="5">
    <location>
        <begin position="457"/>
        <end position="476"/>
    </location>
</feature>
<evidence type="ECO:0000256" key="3">
    <source>
        <dbReference type="ARBA" id="ARBA00022989"/>
    </source>
</evidence>
<feature type="transmembrane region" description="Helical" evidence="5">
    <location>
        <begin position="104"/>
        <end position="125"/>
    </location>
</feature>
<dbReference type="AlphaFoldDB" id="A0AAD1UF94"/>
<evidence type="ECO:0000313" key="7">
    <source>
        <dbReference type="Proteomes" id="UP001295684"/>
    </source>
</evidence>
<dbReference type="EMBL" id="CAMPGE010009391">
    <property type="protein sequence ID" value="CAI2368258.1"/>
    <property type="molecule type" value="Genomic_DNA"/>
</dbReference>
<gene>
    <name evidence="6" type="ORF">ECRASSUSDP1_LOCUS9549</name>
</gene>
<feature type="transmembrane region" description="Helical" evidence="5">
    <location>
        <begin position="312"/>
        <end position="331"/>
    </location>
</feature>
<keyword evidence="4 5" id="KW-0472">Membrane</keyword>
<sequence length="478" mass="55041">MEISDKEKITVDNLLENVSKRFQVFSTIVHAIGFCMGGFLSFALPLVELFPQFQCYDATTGGYTNCSRQEACDSHNWAINWEEERSIKNWISDMNIYCIEKWKIGLFGSMYYFGYLLGSIVFVNVSDMYGRKICTRVSYIGHTIAFFFIIFISNLYTRYACIFLCGFVGSVRCSVSYTTGCEFLQKRYQIWSSTVTQMINACVPMFLAIYFWKITDYWIYFFLFTLTICVLNCINTFFIPESPRWLFSQKRDQEAIGVLNSISKSKDRDKIPLHNDLRLEENSNNSQEDCMEIIEKGPSPLTLLWKNRKDRYHLIIIASFWFVACIMNYLMNFYIKYVPIERIFLMILLAAVAEFISKTLNGILISKMGFTHATQFFQCVCIISAVIYIIFFQRSEFIIIVIFVLKLSASANFASMYFACPTLFESKIAVTAYNLCNISGKIGAVIAPLLAEIPGRWPMIIFLGCSVISFLLICGIKA</sequence>
<dbReference type="GO" id="GO:0016020">
    <property type="term" value="C:membrane"/>
    <property type="evidence" value="ECO:0007669"/>
    <property type="project" value="UniProtKB-SubCell"/>
</dbReference>
<feature type="transmembrane region" description="Helical" evidence="5">
    <location>
        <begin position="343"/>
        <end position="361"/>
    </location>
</feature>
<dbReference type="SUPFAM" id="SSF103473">
    <property type="entry name" value="MFS general substrate transporter"/>
    <property type="match status" value="1"/>
</dbReference>
<name>A0AAD1UF94_EUPCR</name>
<dbReference type="InterPro" id="IPR011701">
    <property type="entry name" value="MFS"/>
</dbReference>
<dbReference type="InterPro" id="IPR036259">
    <property type="entry name" value="MFS_trans_sf"/>
</dbReference>
<comment type="caution">
    <text evidence="6">The sequence shown here is derived from an EMBL/GenBank/DDBJ whole genome shotgun (WGS) entry which is preliminary data.</text>
</comment>
<dbReference type="GO" id="GO:0022857">
    <property type="term" value="F:transmembrane transporter activity"/>
    <property type="evidence" value="ECO:0007669"/>
    <property type="project" value="InterPro"/>
</dbReference>
<dbReference type="Gene3D" id="1.20.1250.20">
    <property type="entry name" value="MFS general substrate transporter like domains"/>
    <property type="match status" value="1"/>
</dbReference>
<evidence type="ECO:0000256" key="2">
    <source>
        <dbReference type="ARBA" id="ARBA00022692"/>
    </source>
</evidence>
<comment type="subcellular location">
    <subcellularLocation>
        <location evidence="1">Membrane</location>
        <topology evidence="1">Multi-pass membrane protein</topology>
    </subcellularLocation>
</comment>
<evidence type="ECO:0000256" key="4">
    <source>
        <dbReference type="ARBA" id="ARBA00023136"/>
    </source>
</evidence>